<evidence type="ECO:0000313" key="2">
    <source>
        <dbReference type="EMBL" id="OQR80724.1"/>
    </source>
</evidence>
<name>A0A1V9Y4T6_ACHHY</name>
<dbReference type="SUPFAM" id="SSF52266">
    <property type="entry name" value="SGNH hydrolase"/>
    <property type="match status" value="1"/>
</dbReference>
<dbReference type="AlphaFoldDB" id="A0A1V9Y4T6"/>
<dbReference type="PANTHER" id="PTHR14209:SF19">
    <property type="entry name" value="ISOAMYL ACETATE-HYDROLYZING ESTERASE 1 HOMOLOG"/>
    <property type="match status" value="1"/>
</dbReference>
<proteinExistence type="predicted"/>
<dbReference type="Proteomes" id="UP000243579">
    <property type="component" value="Unassembled WGS sequence"/>
</dbReference>
<reference evidence="2 3" key="1">
    <citation type="journal article" date="2014" name="Genome Biol. Evol.">
        <title>The secreted proteins of Achlya hypogyna and Thraustotheca clavata identify the ancestral oomycete secretome and reveal gene acquisitions by horizontal gene transfer.</title>
        <authorList>
            <person name="Misner I."/>
            <person name="Blouin N."/>
            <person name="Leonard G."/>
            <person name="Richards T.A."/>
            <person name="Lane C.E."/>
        </authorList>
    </citation>
    <scope>NUCLEOTIDE SEQUENCE [LARGE SCALE GENOMIC DNA]</scope>
    <source>
        <strain evidence="2 3">ATCC 48635</strain>
    </source>
</reference>
<protein>
    <submittedName>
        <fullName evidence="2">Isoamyl acetate-hydrolyzing esterase</fullName>
    </submittedName>
</protein>
<dbReference type="InterPro" id="IPR036514">
    <property type="entry name" value="SGNH_hydro_sf"/>
</dbReference>
<dbReference type="InterPro" id="IPR045136">
    <property type="entry name" value="Iah1-like"/>
</dbReference>
<evidence type="ECO:0000259" key="1">
    <source>
        <dbReference type="Pfam" id="PF13472"/>
    </source>
</evidence>
<comment type="caution">
    <text evidence="2">The sequence shown here is derived from an EMBL/GenBank/DDBJ whole genome shotgun (WGS) entry which is preliminary data.</text>
</comment>
<dbReference type="CDD" id="cd01838">
    <property type="entry name" value="Isoamyl_acetate_hydrolase_like"/>
    <property type="match status" value="1"/>
</dbReference>
<feature type="domain" description="SGNH hydrolase-type esterase" evidence="1">
    <location>
        <begin position="9"/>
        <end position="182"/>
    </location>
</feature>
<dbReference type="OrthoDB" id="671439at2759"/>
<dbReference type="Pfam" id="PF13472">
    <property type="entry name" value="Lipase_GDSL_2"/>
    <property type="match status" value="1"/>
</dbReference>
<sequence>MTSQPRILLLGDSITQQGSDPAIGGFQTLLEADYIRRADIINRGLSGYNTRWYLDFLPQILTELQGQRAPSLVTLFLGANDADLPTGTQHVPLDQYETNTKKIISTLRAAYPEAAFVLLTPPPVGDNEIYGRNNVTAGKYAASCVRAGATLGVPVVDLWTGMQPQRESYLSDGLHLNVAGNRFVYEAFTATIAKHFPTLAPAAIPFFYPEWTALVELDEQKKA</sequence>
<dbReference type="PANTHER" id="PTHR14209">
    <property type="entry name" value="ISOAMYL ACETATE-HYDROLYZING ESTERASE 1"/>
    <property type="match status" value="1"/>
</dbReference>
<dbReference type="Gene3D" id="3.40.50.1110">
    <property type="entry name" value="SGNH hydrolase"/>
    <property type="match status" value="1"/>
</dbReference>
<keyword evidence="3" id="KW-1185">Reference proteome</keyword>
<accession>A0A1V9Y4T6</accession>
<gene>
    <name evidence="2" type="ORF">ACHHYP_17259</name>
</gene>
<dbReference type="EMBL" id="JNBR01002878">
    <property type="protein sequence ID" value="OQR80724.1"/>
    <property type="molecule type" value="Genomic_DNA"/>
</dbReference>
<dbReference type="InterPro" id="IPR013830">
    <property type="entry name" value="SGNH_hydro"/>
</dbReference>
<organism evidence="2 3">
    <name type="scientific">Achlya hypogyna</name>
    <name type="common">Oomycete</name>
    <name type="synonym">Protoachlya hypogyna</name>
    <dbReference type="NCBI Taxonomy" id="1202772"/>
    <lineage>
        <taxon>Eukaryota</taxon>
        <taxon>Sar</taxon>
        <taxon>Stramenopiles</taxon>
        <taxon>Oomycota</taxon>
        <taxon>Saprolegniomycetes</taxon>
        <taxon>Saprolegniales</taxon>
        <taxon>Achlyaceae</taxon>
        <taxon>Achlya</taxon>
    </lineage>
</organism>
<dbReference type="STRING" id="1202772.A0A1V9Y4T6"/>
<evidence type="ECO:0000313" key="3">
    <source>
        <dbReference type="Proteomes" id="UP000243579"/>
    </source>
</evidence>